<evidence type="ECO:0000313" key="2">
    <source>
        <dbReference type="Proteomes" id="UP000094112"/>
    </source>
</evidence>
<proteinExistence type="predicted"/>
<evidence type="ECO:0000313" key="1">
    <source>
        <dbReference type="EMBL" id="ODQ56786.1"/>
    </source>
</evidence>
<protein>
    <submittedName>
        <fullName evidence="1">Uncharacterized protein</fullName>
    </submittedName>
</protein>
<dbReference type="GeneID" id="30203265"/>
<reference evidence="1 2" key="1">
    <citation type="journal article" date="2016" name="Proc. Natl. Acad. Sci. U.S.A.">
        <title>Comparative genomics of biotechnologically important yeasts.</title>
        <authorList>
            <person name="Riley R."/>
            <person name="Haridas S."/>
            <person name="Wolfe K.H."/>
            <person name="Lopes M.R."/>
            <person name="Hittinger C.T."/>
            <person name="Goeker M."/>
            <person name="Salamov A.A."/>
            <person name="Wisecaver J.H."/>
            <person name="Long T.M."/>
            <person name="Calvey C.H."/>
            <person name="Aerts A.L."/>
            <person name="Barry K.W."/>
            <person name="Choi C."/>
            <person name="Clum A."/>
            <person name="Coughlan A.Y."/>
            <person name="Deshpande S."/>
            <person name="Douglass A.P."/>
            <person name="Hanson S.J."/>
            <person name="Klenk H.-P."/>
            <person name="LaButti K.M."/>
            <person name="Lapidus A."/>
            <person name="Lindquist E.A."/>
            <person name="Lipzen A.M."/>
            <person name="Meier-Kolthoff J.P."/>
            <person name="Ohm R.A."/>
            <person name="Otillar R.P."/>
            <person name="Pangilinan J.L."/>
            <person name="Peng Y."/>
            <person name="Rokas A."/>
            <person name="Rosa C.A."/>
            <person name="Scheuner C."/>
            <person name="Sibirny A.A."/>
            <person name="Slot J.C."/>
            <person name="Stielow J.B."/>
            <person name="Sun H."/>
            <person name="Kurtzman C.P."/>
            <person name="Blackwell M."/>
            <person name="Grigoriev I.V."/>
            <person name="Jeffries T.W."/>
        </authorList>
    </citation>
    <scope>NUCLEOTIDE SEQUENCE [LARGE SCALE GENOMIC DNA]</scope>
    <source>
        <strain evidence="2">ATCC 58044 / CBS 1984 / NCYC 433 / NRRL Y-366-8</strain>
    </source>
</reference>
<organism evidence="1 2">
    <name type="scientific">Wickerhamomyces anomalus (strain ATCC 58044 / CBS 1984 / NCYC 433 / NRRL Y-366-8)</name>
    <name type="common">Yeast</name>
    <name type="synonym">Hansenula anomala</name>
    <dbReference type="NCBI Taxonomy" id="683960"/>
    <lineage>
        <taxon>Eukaryota</taxon>
        <taxon>Fungi</taxon>
        <taxon>Dikarya</taxon>
        <taxon>Ascomycota</taxon>
        <taxon>Saccharomycotina</taxon>
        <taxon>Saccharomycetes</taxon>
        <taxon>Phaffomycetales</taxon>
        <taxon>Wickerhamomycetaceae</taxon>
        <taxon>Wickerhamomyces</taxon>
    </lineage>
</organism>
<name>A0A1E3NUI1_WICAA</name>
<dbReference type="RefSeq" id="XP_019035993.1">
    <property type="nucleotide sequence ID" value="XM_019186019.1"/>
</dbReference>
<sequence length="62" mass="6733">MQVKNQFLTKPGIVSDSMRNKVHRHMCRLVSRDQGLSATLGGVDFGGLGLQPTLFISAAHPI</sequence>
<gene>
    <name evidence="1" type="ORF">WICANDRAFT_86237</name>
</gene>
<dbReference type="EMBL" id="KV454215">
    <property type="protein sequence ID" value="ODQ56786.1"/>
    <property type="molecule type" value="Genomic_DNA"/>
</dbReference>
<keyword evidence="2" id="KW-1185">Reference proteome</keyword>
<accession>A0A1E3NUI1</accession>
<dbReference type="Proteomes" id="UP000094112">
    <property type="component" value="Unassembled WGS sequence"/>
</dbReference>
<dbReference type="AlphaFoldDB" id="A0A1E3NUI1"/>